<feature type="chain" id="PRO_5046805903" evidence="1">
    <location>
        <begin position="20"/>
        <end position="425"/>
    </location>
</feature>
<gene>
    <name evidence="2" type="primary">g11431</name>
    <name evidence="2" type="ORF">VP750_LOCUS10228</name>
</gene>
<reference evidence="2 3" key="1">
    <citation type="submission" date="2024-06" db="EMBL/GenBank/DDBJ databases">
        <authorList>
            <person name="Kraege A."/>
            <person name="Thomma B."/>
        </authorList>
    </citation>
    <scope>NUCLEOTIDE SEQUENCE [LARGE SCALE GENOMIC DNA]</scope>
</reference>
<evidence type="ECO:0000313" key="2">
    <source>
        <dbReference type="EMBL" id="CAL5228322.1"/>
    </source>
</evidence>
<evidence type="ECO:0000313" key="3">
    <source>
        <dbReference type="Proteomes" id="UP001497392"/>
    </source>
</evidence>
<proteinExistence type="predicted"/>
<name>A0ABP1G941_9CHLO</name>
<comment type="caution">
    <text evidence="2">The sequence shown here is derived from an EMBL/GenBank/DDBJ whole genome shotgun (WGS) entry which is preliminary data.</text>
</comment>
<sequence length="425" mass="44746">MTHLVFALLAASVISSGRCAGGTGSSSCGTAGQAPCVDESGYSKSCNNGLYSQKFFSYVRNAITSDLVYRQLCLPMPNGTYTIGGPCDPDEGHACVRRGSDGSTSYNQKVRCSWVQDSRKPGNDSYTYLMKNPYAYNSAVAASVGRCVQFPLDKCGRAYGPCTAAQIGSAKRQGGAPSQLYQDCPDSTGCPSGYYCEGLTGAGKLGYPWATCLKVDPNCGQKAGGPCCPTEDPKAPHCPADNLYCQVRGFMAAGINDTYCLEIGACGHVNQPICNHSTGGTAPSTYVNSEKNAQAYVGDLRCEVGLYDNKGVYLNNGTCTANPPDCGTLGKVACALPTGDDSYGYILTCDKGLYVPKGTLQYYSPTNITTSTVNLIMPAADPNQDTLPQMVEGFVNATMTCQTCPKGSSQYDYACNFGVPGALRP</sequence>
<feature type="signal peptide" evidence="1">
    <location>
        <begin position="1"/>
        <end position="19"/>
    </location>
</feature>
<dbReference type="Proteomes" id="UP001497392">
    <property type="component" value="Unassembled WGS sequence"/>
</dbReference>
<organism evidence="2 3">
    <name type="scientific">Coccomyxa viridis</name>
    <dbReference type="NCBI Taxonomy" id="1274662"/>
    <lineage>
        <taxon>Eukaryota</taxon>
        <taxon>Viridiplantae</taxon>
        <taxon>Chlorophyta</taxon>
        <taxon>core chlorophytes</taxon>
        <taxon>Trebouxiophyceae</taxon>
        <taxon>Trebouxiophyceae incertae sedis</taxon>
        <taxon>Coccomyxaceae</taxon>
        <taxon>Coccomyxa</taxon>
    </lineage>
</organism>
<protein>
    <submittedName>
        <fullName evidence="2">G11431 protein</fullName>
    </submittedName>
</protein>
<keyword evidence="3" id="KW-1185">Reference proteome</keyword>
<accession>A0ABP1G941</accession>
<keyword evidence="1" id="KW-0732">Signal</keyword>
<dbReference type="EMBL" id="CAXHTA020000018">
    <property type="protein sequence ID" value="CAL5228322.1"/>
    <property type="molecule type" value="Genomic_DNA"/>
</dbReference>
<evidence type="ECO:0000256" key="1">
    <source>
        <dbReference type="SAM" id="SignalP"/>
    </source>
</evidence>